<dbReference type="Proteomes" id="UP001152300">
    <property type="component" value="Unassembled WGS sequence"/>
</dbReference>
<accession>A0A9X0DMR9</accession>
<comment type="caution">
    <text evidence="1">The sequence shown here is derived from an EMBL/GenBank/DDBJ whole genome shotgun (WGS) entry which is preliminary data.</text>
</comment>
<organism evidence="1 2">
    <name type="scientific">Sclerotinia nivalis</name>
    <dbReference type="NCBI Taxonomy" id="352851"/>
    <lineage>
        <taxon>Eukaryota</taxon>
        <taxon>Fungi</taxon>
        <taxon>Dikarya</taxon>
        <taxon>Ascomycota</taxon>
        <taxon>Pezizomycotina</taxon>
        <taxon>Leotiomycetes</taxon>
        <taxon>Helotiales</taxon>
        <taxon>Sclerotiniaceae</taxon>
        <taxon>Sclerotinia</taxon>
    </lineage>
</organism>
<dbReference type="AlphaFoldDB" id="A0A9X0DMR9"/>
<evidence type="ECO:0000313" key="2">
    <source>
        <dbReference type="Proteomes" id="UP001152300"/>
    </source>
</evidence>
<evidence type="ECO:0000313" key="1">
    <source>
        <dbReference type="EMBL" id="KAJ8066318.1"/>
    </source>
</evidence>
<proteinExistence type="predicted"/>
<sequence length="102" mass="11607">MQFKSTNSLTTSSCITVRSHVQLNSPFLLKFCQFNMWRKGPVWYGVITRVRLNDLPCGFLCVTTGPMKERDTRRPRPTDSLISYIAANITQARGNQGDMGDY</sequence>
<keyword evidence="2" id="KW-1185">Reference proteome</keyword>
<protein>
    <submittedName>
        <fullName evidence="1">Uncharacterized protein</fullName>
    </submittedName>
</protein>
<name>A0A9X0DMR9_9HELO</name>
<reference evidence="1" key="1">
    <citation type="submission" date="2022-11" db="EMBL/GenBank/DDBJ databases">
        <title>Genome Resource of Sclerotinia nivalis Strain SnTB1, a Plant Pathogen Isolated from American Ginseng.</title>
        <authorList>
            <person name="Fan S."/>
        </authorList>
    </citation>
    <scope>NUCLEOTIDE SEQUENCE</scope>
    <source>
        <strain evidence="1">SnTB1</strain>
    </source>
</reference>
<gene>
    <name evidence="1" type="ORF">OCU04_005394</name>
</gene>
<dbReference type="EMBL" id="JAPEIS010000005">
    <property type="protein sequence ID" value="KAJ8066318.1"/>
    <property type="molecule type" value="Genomic_DNA"/>
</dbReference>